<dbReference type="InterPro" id="IPR015421">
    <property type="entry name" value="PyrdxlP-dep_Trfase_major"/>
</dbReference>
<organism evidence="3 4">
    <name type="scientific">Streptococcus acidominimus</name>
    <dbReference type="NCBI Taxonomy" id="1326"/>
    <lineage>
        <taxon>Bacteria</taxon>
        <taxon>Bacillati</taxon>
        <taxon>Bacillota</taxon>
        <taxon>Bacilli</taxon>
        <taxon>Lactobacillales</taxon>
        <taxon>Streptococcaceae</taxon>
        <taxon>Streptococcus</taxon>
    </lineage>
</organism>
<dbReference type="RefSeq" id="WP_095122589.1">
    <property type="nucleotide sequence ID" value="NZ_LT906454.1"/>
</dbReference>
<dbReference type="CDD" id="cd00609">
    <property type="entry name" value="AAT_like"/>
    <property type="match status" value="1"/>
</dbReference>
<dbReference type="InterPro" id="IPR015422">
    <property type="entry name" value="PyrdxlP-dep_Trfase_small"/>
</dbReference>
<dbReference type="NCBIfam" id="NF005593">
    <property type="entry name" value="PRK07324.1"/>
    <property type="match status" value="1"/>
</dbReference>
<dbReference type="SUPFAM" id="SSF53383">
    <property type="entry name" value="PLP-dependent transferases"/>
    <property type="match status" value="1"/>
</dbReference>
<accession>A0A239X0J5</accession>
<protein>
    <recommendedName>
        <fullName evidence="1">Aminotransferase</fullName>
        <ecNumber evidence="1">2.6.1.-</ecNumber>
    </recommendedName>
</protein>
<dbReference type="PANTHER" id="PTHR43510:SF1">
    <property type="entry name" value="AMINOTRANSFERASE FUNCTION, HYPOTHETICAL (EUROFUNG)"/>
    <property type="match status" value="1"/>
</dbReference>
<evidence type="ECO:0000313" key="4">
    <source>
        <dbReference type="Proteomes" id="UP000215144"/>
    </source>
</evidence>
<dbReference type="PROSITE" id="PS00105">
    <property type="entry name" value="AA_TRANSFER_CLASS_1"/>
    <property type="match status" value="1"/>
</dbReference>
<sequence>MKLPRFGVEEWLNTYETQAIYDIAGVSISALNLKELFDLTGDSLEEFLADFSKVRLDYGWIEGSPKFKEAVADLYQMVSSEQVLQTNGATGANLLALYALINPGDHVISLYPTYQQLYDIPKSLGATVDFWQVKEELGWLPDISDLEKLITPKTKMICLNNANNPFGAVMSEGFLKDVVKLAEAVGAYILVDEVYRSFDEQVEIPAIVDLYDKGISVNSLSKSFSLPGIRVGWVAAHADLIDCLRDYRDYTMISAGVFDDYLATYALENKTFILKRNQKLLDTNFALLSEWLYREPLAEAILPPKVSTSFVRLQVTQDIETFCKVLLEETGVLLVPGNRFDREGFVRLGYCTETVVLEEGLRRLSQFLHKNE</sequence>
<keyword evidence="1 3" id="KW-0032">Aminotransferase</keyword>
<reference evidence="3 4" key="1">
    <citation type="submission" date="2017-06" db="EMBL/GenBank/DDBJ databases">
        <authorList>
            <consortium name="Pathogen Informatics"/>
        </authorList>
    </citation>
    <scope>NUCLEOTIDE SEQUENCE [LARGE SCALE GENOMIC DNA]</scope>
    <source>
        <strain evidence="3 4">NCTC11291</strain>
    </source>
</reference>
<dbReference type="Gene3D" id="3.90.1150.10">
    <property type="entry name" value="Aspartate Aminotransferase, domain 1"/>
    <property type="match status" value="1"/>
</dbReference>
<dbReference type="KEGG" id="saco:SAME_01116"/>
<comment type="cofactor">
    <cofactor evidence="1">
        <name>pyridoxal 5'-phosphate</name>
        <dbReference type="ChEBI" id="CHEBI:597326"/>
    </cofactor>
</comment>
<dbReference type="InterPro" id="IPR004839">
    <property type="entry name" value="Aminotransferase_I/II_large"/>
</dbReference>
<comment type="similarity">
    <text evidence="1">Belongs to the class-I pyridoxal-phosphate-dependent aminotransferase family.</text>
</comment>
<gene>
    <name evidence="3" type="primary">aspC_1</name>
    <name evidence="3" type="ORF">SAMEA4504048_01116</name>
</gene>
<dbReference type="EMBL" id="LT906454">
    <property type="protein sequence ID" value="SNV40192.1"/>
    <property type="molecule type" value="Genomic_DNA"/>
</dbReference>
<evidence type="ECO:0000259" key="2">
    <source>
        <dbReference type="Pfam" id="PF00155"/>
    </source>
</evidence>
<dbReference type="InterPro" id="IPR004838">
    <property type="entry name" value="NHTrfase_class1_PyrdxlP-BS"/>
</dbReference>
<dbReference type="InterPro" id="IPR015424">
    <property type="entry name" value="PyrdxlP-dep_Trfase"/>
</dbReference>
<dbReference type="Pfam" id="PF00155">
    <property type="entry name" value="Aminotran_1_2"/>
    <property type="match status" value="1"/>
</dbReference>
<feature type="domain" description="Aminotransferase class I/classII large" evidence="2">
    <location>
        <begin position="55"/>
        <end position="363"/>
    </location>
</feature>
<dbReference type="EC" id="2.6.1.-" evidence="1"/>
<keyword evidence="1 3" id="KW-0808">Transferase</keyword>
<dbReference type="Gene3D" id="3.40.640.10">
    <property type="entry name" value="Type I PLP-dependent aspartate aminotransferase-like (Major domain)"/>
    <property type="match status" value="1"/>
</dbReference>
<evidence type="ECO:0000313" key="3">
    <source>
        <dbReference type="EMBL" id="SNV40192.1"/>
    </source>
</evidence>
<dbReference type="GO" id="GO:0030170">
    <property type="term" value="F:pyridoxal phosphate binding"/>
    <property type="evidence" value="ECO:0007669"/>
    <property type="project" value="InterPro"/>
</dbReference>
<dbReference type="Proteomes" id="UP000215144">
    <property type="component" value="Chromosome 1"/>
</dbReference>
<dbReference type="OrthoDB" id="9802328at2"/>
<dbReference type="GO" id="GO:0008483">
    <property type="term" value="F:transaminase activity"/>
    <property type="evidence" value="ECO:0007669"/>
    <property type="project" value="UniProtKB-KW"/>
</dbReference>
<evidence type="ECO:0000256" key="1">
    <source>
        <dbReference type="RuleBase" id="RU000481"/>
    </source>
</evidence>
<name>A0A239X0J5_STRAI</name>
<proteinExistence type="inferred from homology"/>
<dbReference type="AlphaFoldDB" id="A0A239X0J5"/>
<dbReference type="PANTHER" id="PTHR43510">
    <property type="entry name" value="AMINOTRANSFERASE FUNCTION, HYPOTHETICAL (EUROFUNG)"/>
    <property type="match status" value="1"/>
</dbReference>